<dbReference type="Proteomes" id="UP000424527">
    <property type="component" value="Unassembled WGS sequence"/>
</dbReference>
<feature type="compositionally biased region" description="Basic and acidic residues" evidence="1">
    <location>
        <begin position="33"/>
        <end position="52"/>
    </location>
</feature>
<comment type="caution">
    <text evidence="2">The sequence shown here is derived from an EMBL/GenBank/DDBJ whole genome shotgun (WGS) entry which is preliminary data.</text>
</comment>
<evidence type="ECO:0000313" key="3">
    <source>
        <dbReference type="Proteomes" id="UP000424527"/>
    </source>
</evidence>
<sequence length="159" mass="17714">MSNSTAAHIDASRQKRRTGEMLSTKGEQEAEEVTQHCSEDRWGSGSSERSRERFISTVLSDTSSNNLSLCAAFITHTTPHTLSDLNSENQDSPVKRTPLQRAIECEHLPTQVGYDDKLESGRDPNEDDEHAGELPSDGYGQVVQKFFGYANRLLQQLSE</sequence>
<proteinExistence type="predicted"/>
<evidence type="ECO:0000256" key="1">
    <source>
        <dbReference type="SAM" id="MobiDB-lite"/>
    </source>
</evidence>
<protein>
    <submittedName>
        <fullName evidence="2">Uncharacterized protein</fullName>
    </submittedName>
</protein>
<feature type="region of interest" description="Disordered" evidence="1">
    <location>
        <begin position="81"/>
        <end position="138"/>
    </location>
</feature>
<reference evidence="2 3" key="1">
    <citation type="submission" date="2019-07" db="EMBL/GenBank/DDBJ databases">
        <title>Chromosome genome assembly for large yellow croaker.</title>
        <authorList>
            <person name="Xiao S."/>
        </authorList>
    </citation>
    <scope>NUCLEOTIDE SEQUENCE [LARGE SCALE GENOMIC DNA]</scope>
    <source>
        <strain evidence="2">JMULYC20181020</strain>
        <tissue evidence="2">Muscle</tissue>
    </source>
</reference>
<dbReference type="EMBL" id="REGW02000022">
    <property type="protein sequence ID" value="KAE8279585.1"/>
    <property type="molecule type" value="Genomic_DNA"/>
</dbReference>
<organism evidence="2 3">
    <name type="scientific">Larimichthys crocea</name>
    <name type="common">Large yellow croaker</name>
    <name type="synonym">Pseudosciaena crocea</name>
    <dbReference type="NCBI Taxonomy" id="215358"/>
    <lineage>
        <taxon>Eukaryota</taxon>
        <taxon>Metazoa</taxon>
        <taxon>Chordata</taxon>
        <taxon>Craniata</taxon>
        <taxon>Vertebrata</taxon>
        <taxon>Euteleostomi</taxon>
        <taxon>Actinopterygii</taxon>
        <taxon>Neopterygii</taxon>
        <taxon>Teleostei</taxon>
        <taxon>Neoteleostei</taxon>
        <taxon>Acanthomorphata</taxon>
        <taxon>Eupercaria</taxon>
        <taxon>Sciaenidae</taxon>
        <taxon>Larimichthys</taxon>
    </lineage>
</organism>
<feature type="compositionally biased region" description="Basic and acidic residues" evidence="1">
    <location>
        <begin position="114"/>
        <end position="124"/>
    </location>
</feature>
<feature type="compositionally biased region" description="Basic and acidic residues" evidence="1">
    <location>
        <begin position="10"/>
        <end position="19"/>
    </location>
</feature>
<evidence type="ECO:0000313" key="2">
    <source>
        <dbReference type="EMBL" id="KAE8279585.1"/>
    </source>
</evidence>
<gene>
    <name evidence="2" type="ORF">D5F01_LYC21708</name>
</gene>
<feature type="region of interest" description="Disordered" evidence="1">
    <location>
        <begin position="1"/>
        <end position="52"/>
    </location>
</feature>
<feature type="compositionally biased region" description="Polar residues" evidence="1">
    <location>
        <begin position="81"/>
        <end position="92"/>
    </location>
</feature>
<dbReference type="AlphaFoldDB" id="A0A6G0HK68"/>
<keyword evidence="3" id="KW-1185">Reference proteome</keyword>
<name>A0A6G0HK68_LARCR</name>
<accession>A0A6G0HK68</accession>